<keyword evidence="8" id="KW-1185">Reference proteome</keyword>
<keyword evidence="7" id="KW-0560">Oxidoreductase</keyword>
<dbReference type="CDD" id="cd00207">
    <property type="entry name" value="fer2"/>
    <property type="match status" value="1"/>
</dbReference>
<dbReference type="InterPro" id="IPR036010">
    <property type="entry name" value="2Fe-2S_ferredoxin-like_sf"/>
</dbReference>
<keyword evidence="2" id="KW-0408">Iron</keyword>
<evidence type="ECO:0000259" key="6">
    <source>
        <dbReference type="PROSITE" id="PS51384"/>
    </source>
</evidence>
<dbReference type="InterPro" id="IPR001041">
    <property type="entry name" value="2Fe-2S_ferredoxin-type"/>
</dbReference>
<feature type="domain" description="FAD-binding FR-type" evidence="6">
    <location>
        <begin position="104"/>
        <end position="203"/>
    </location>
</feature>
<dbReference type="PROSITE" id="PS00197">
    <property type="entry name" value="2FE2S_FER_1"/>
    <property type="match status" value="1"/>
</dbReference>
<dbReference type="SUPFAM" id="SSF63380">
    <property type="entry name" value="Riboflavin synthase domain-like"/>
    <property type="match status" value="1"/>
</dbReference>
<dbReference type="SUPFAM" id="SSF54292">
    <property type="entry name" value="2Fe-2S ferredoxin-like"/>
    <property type="match status" value="1"/>
</dbReference>
<dbReference type="InterPro" id="IPR012675">
    <property type="entry name" value="Beta-grasp_dom_sf"/>
</dbReference>
<dbReference type="InterPro" id="IPR017927">
    <property type="entry name" value="FAD-bd_FR_type"/>
</dbReference>
<evidence type="ECO:0000313" key="8">
    <source>
        <dbReference type="Proteomes" id="UP000295560"/>
    </source>
</evidence>
<keyword evidence="2" id="KW-0479">Metal-binding</keyword>
<keyword evidence="2" id="KW-0001">2Fe-2S</keyword>
<dbReference type="PROSITE" id="PS51384">
    <property type="entry name" value="FAD_FR"/>
    <property type="match status" value="1"/>
</dbReference>
<dbReference type="Gene3D" id="3.40.50.80">
    <property type="entry name" value="Nucleotide-binding domain of ferredoxin-NADP reductase (FNR) module"/>
    <property type="match status" value="1"/>
</dbReference>
<dbReference type="Gene3D" id="3.10.20.30">
    <property type="match status" value="1"/>
</dbReference>
<proteinExistence type="predicted"/>
<evidence type="ECO:0000256" key="3">
    <source>
        <dbReference type="ARBA" id="ARBA00023014"/>
    </source>
</evidence>
<dbReference type="RefSeq" id="WP_132422015.1">
    <property type="nucleotide sequence ID" value="NZ_SMFZ01000001.1"/>
</dbReference>
<evidence type="ECO:0000256" key="2">
    <source>
        <dbReference type="ARBA" id="ARBA00022714"/>
    </source>
</evidence>
<dbReference type="PROSITE" id="PS51085">
    <property type="entry name" value="2FE2S_FER_2"/>
    <property type="match status" value="1"/>
</dbReference>
<organism evidence="7 8">
    <name type="scientific">Pseudonocardia endophytica</name>
    <dbReference type="NCBI Taxonomy" id="401976"/>
    <lineage>
        <taxon>Bacteria</taxon>
        <taxon>Bacillati</taxon>
        <taxon>Actinomycetota</taxon>
        <taxon>Actinomycetes</taxon>
        <taxon>Pseudonocardiales</taxon>
        <taxon>Pseudonocardiaceae</taxon>
        <taxon>Pseudonocardia</taxon>
    </lineage>
</organism>
<protein>
    <submittedName>
        <fullName evidence="7">Toluene monooxygenase electron transfer component</fullName>
    </submittedName>
</protein>
<dbReference type="Gene3D" id="2.40.30.10">
    <property type="entry name" value="Translation factors"/>
    <property type="match status" value="1"/>
</dbReference>
<dbReference type="Proteomes" id="UP000295560">
    <property type="component" value="Unassembled WGS sequence"/>
</dbReference>
<evidence type="ECO:0000256" key="1">
    <source>
        <dbReference type="ARBA" id="ARBA00001974"/>
    </source>
</evidence>
<evidence type="ECO:0000256" key="4">
    <source>
        <dbReference type="SAM" id="MobiDB-lite"/>
    </source>
</evidence>
<dbReference type="InterPro" id="IPR008333">
    <property type="entry name" value="Cbr1-like_FAD-bd_dom"/>
</dbReference>
<gene>
    <name evidence="7" type="ORF">EV378_1454</name>
</gene>
<dbReference type="EMBL" id="SMFZ01000001">
    <property type="protein sequence ID" value="TCK25637.1"/>
    <property type="molecule type" value="Genomic_DNA"/>
</dbReference>
<dbReference type="SUPFAM" id="SSF52343">
    <property type="entry name" value="Ferredoxin reductase-like, C-terminal NADP-linked domain"/>
    <property type="match status" value="1"/>
</dbReference>
<dbReference type="Pfam" id="PF00111">
    <property type="entry name" value="Fer2"/>
    <property type="match status" value="1"/>
</dbReference>
<feature type="domain" description="2Fe-2S ferredoxin-type" evidence="5">
    <location>
        <begin position="5"/>
        <end position="97"/>
    </location>
</feature>
<keyword evidence="3" id="KW-0411">Iron-sulfur</keyword>
<accession>A0A4R1HSL6</accession>
<dbReference type="GO" id="GO:0004497">
    <property type="term" value="F:monooxygenase activity"/>
    <property type="evidence" value="ECO:0007669"/>
    <property type="project" value="UniProtKB-KW"/>
</dbReference>
<dbReference type="OrthoDB" id="3807506at2"/>
<dbReference type="PANTHER" id="PTHR47354">
    <property type="entry name" value="NADH OXIDOREDUCTASE HCR"/>
    <property type="match status" value="1"/>
</dbReference>
<dbReference type="InterPro" id="IPR050415">
    <property type="entry name" value="MRET"/>
</dbReference>
<sequence>MTTPTAYRVSVDGTGVEFSCVEGDTILRAALRAGVALGYECNSGSCGSCRYELLDGEVTDRRPDAPGLSPRDRRKGRRLACQNEPRSDCRIKATVPESVTAHRPTRQVATLKEVHPLTHDMSEFVFETDQHASFAPGQYAMLRLPDGDVERAYSMSNVGNCHRTWKFVVKRVPGGAATSLLFDKVESGSTVELDGPFGHAYLREGNDRNIVLVGGGSGLGAMVSIILGVAALPDAGAWTANLFIGGRTEKDLHVPQAVELAARRLGRLRIHRAVSDDVPGATGDDGPHRGFLHDVVVDQLGDSLADATYYAAGPPVMTDALARALVLEGGLDADRLFYDRFL</sequence>
<name>A0A4R1HSL6_PSEEN</name>
<keyword evidence="7" id="KW-0503">Monooxygenase</keyword>
<dbReference type="PANTHER" id="PTHR47354:SF5">
    <property type="entry name" value="PROTEIN RFBI"/>
    <property type="match status" value="1"/>
</dbReference>
<feature type="region of interest" description="Disordered" evidence="4">
    <location>
        <begin position="60"/>
        <end position="80"/>
    </location>
</feature>
<dbReference type="Pfam" id="PF00970">
    <property type="entry name" value="FAD_binding_6"/>
    <property type="match status" value="1"/>
</dbReference>
<dbReference type="PRINTS" id="PR00410">
    <property type="entry name" value="PHEHYDRXLASE"/>
</dbReference>
<dbReference type="InterPro" id="IPR039261">
    <property type="entry name" value="FNR_nucleotide-bd"/>
</dbReference>
<comment type="cofactor">
    <cofactor evidence="1">
        <name>FAD</name>
        <dbReference type="ChEBI" id="CHEBI:57692"/>
    </cofactor>
</comment>
<evidence type="ECO:0000259" key="5">
    <source>
        <dbReference type="PROSITE" id="PS51085"/>
    </source>
</evidence>
<dbReference type="AlphaFoldDB" id="A0A4R1HSL6"/>
<evidence type="ECO:0000313" key="7">
    <source>
        <dbReference type="EMBL" id="TCK25637.1"/>
    </source>
</evidence>
<dbReference type="GO" id="GO:0051537">
    <property type="term" value="F:2 iron, 2 sulfur cluster binding"/>
    <property type="evidence" value="ECO:0007669"/>
    <property type="project" value="UniProtKB-KW"/>
</dbReference>
<dbReference type="Pfam" id="PF00175">
    <property type="entry name" value="NAD_binding_1"/>
    <property type="match status" value="1"/>
</dbReference>
<reference evidence="7 8" key="1">
    <citation type="submission" date="2019-03" db="EMBL/GenBank/DDBJ databases">
        <title>Sequencing the genomes of 1000 actinobacteria strains.</title>
        <authorList>
            <person name="Klenk H.-P."/>
        </authorList>
    </citation>
    <scope>NUCLEOTIDE SEQUENCE [LARGE SCALE GENOMIC DNA]</scope>
    <source>
        <strain evidence="7 8">DSM 44969</strain>
    </source>
</reference>
<comment type="caution">
    <text evidence="7">The sequence shown here is derived from an EMBL/GenBank/DDBJ whole genome shotgun (WGS) entry which is preliminary data.</text>
</comment>
<dbReference type="InterPro" id="IPR006058">
    <property type="entry name" value="2Fe2S_fd_BS"/>
</dbReference>
<dbReference type="InterPro" id="IPR001433">
    <property type="entry name" value="OxRdtase_FAD/NAD-bd"/>
</dbReference>
<dbReference type="InterPro" id="IPR017938">
    <property type="entry name" value="Riboflavin_synthase-like_b-brl"/>
</dbReference>